<dbReference type="HAMAP" id="MF_01864">
    <property type="entry name" value="tRNA_metthiotr_MiaB"/>
    <property type="match status" value="1"/>
</dbReference>
<dbReference type="NCBIfam" id="TIGR01574">
    <property type="entry name" value="miaB-methiolase"/>
    <property type="match status" value="1"/>
</dbReference>
<evidence type="ECO:0000256" key="7">
    <source>
        <dbReference type="ARBA" id="ARBA00023014"/>
    </source>
</evidence>
<dbReference type="InterPro" id="IPR020612">
    <property type="entry name" value="Methylthiotransferase_CS"/>
</dbReference>
<evidence type="ECO:0000313" key="14">
    <source>
        <dbReference type="Proteomes" id="UP000614200"/>
    </source>
</evidence>
<keyword evidence="4 9" id="KW-0949">S-adenosyl-L-methionine</keyword>
<feature type="binding site" evidence="9">
    <location>
        <position position="200"/>
    </location>
    <ligand>
        <name>[4Fe-4S] cluster</name>
        <dbReference type="ChEBI" id="CHEBI:49883"/>
        <label>2</label>
        <note>4Fe-4S-S-AdoMet</note>
    </ligand>
</feature>
<dbReference type="Pfam" id="PF01938">
    <property type="entry name" value="TRAM"/>
    <property type="match status" value="1"/>
</dbReference>
<dbReference type="PROSITE" id="PS51449">
    <property type="entry name" value="MTTASE_N"/>
    <property type="match status" value="1"/>
</dbReference>
<dbReference type="InterPro" id="IPR023404">
    <property type="entry name" value="rSAM_horseshoe"/>
</dbReference>
<keyword evidence="7 9" id="KW-0411">Iron-sulfur</keyword>
<evidence type="ECO:0000259" key="10">
    <source>
        <dbReference type="PROSITE" id="PS50926"/>
    </source>
</evidence>
<reference evidence="13 14" key="1">
    <citation type="submission" date="2020-11" db="EMBL/GenBank/DDBJ databases">
        <title>Fusibacter basophilias sp. nov.</title>
        <authorList>
            <person name="Qiu D."/>
        </authorList>
    </citation>
    <scope>NUCLEOTIDE SEQUENCE [LARGE SCALE GENOMIC DNA]</scope>
    <source>
        <strain evidence="13 14">Q10-2</strain>
    </source>
</reference>
<evidence type="ECO:0000256" key="8">
    <source>
        <dbReference type="ARBA" id="ARBA00033765"/>
    </source>
</evidence>
<comment type="cofactor">
    <cofactor evidence="9">
        <name>[4Fe-4S] cluster</name>
        <dbReference type="ChEBI" id="CHEBI:49883"/>
    </cofactor>
    <text evidence="9">Binds 2 [4Fe-4S] clusters. One cluster is coordinated with 3 cysteines and an exchangeable S-adenosyl-L-methionine.</text>
</comment>
<name>A0ABR9ZT56_9FIRM</name>
<dbReference type="InterPro" id="IPR002792">
    <property type="entry name" value="TRAM_dom"/>
</dbReference>
<keyword evidence="3 9" id="KW-0808">Transferase</keyword>
<dbReference type="InterPro" id="IPR006638">
    <property type="entry name" value="Elp3/MiaA/NifB-like_rSAM"/>
</dbReference>
<evidence type="ECO:0000256" key="5">
    <source>
        <dbReference type="ARBA" id="ARBA00022723"/>
    </source>
</evidence>
<dbReference type="Gene3D" id="3.40.50.12160">
    <property type="entry name" value="Methylthiotransferase, N-terminal domain"/>
    <property type="match status" value="1"/>
</dbReference>
<dbReference type="PROSITE" id="PS51918">
    <property type="entry name" value="RADICAL_SAM"/>
    <property type="match status" value="1"/>
</dbReference>
<sequence>MSNREILNMVSVEELLNKNDEIIRNIREINDQIYREEGKQKKAIIVTYGCQMNEHDSEKLDAMIQDMGYVMVKKLDQADLVIFNTCCVRENAELKVYGNLGRIKHLKETKKDLVLAVCGCMMQQPHVVEAIKKQYKYVDLVFGTHNLHNFPSLLEETLSSHKQVVEVWESEGDVVEGLAINRKKDIKAYVNVMYGCDNFCAYCIVPYTRGRERSRQPEDILEEIQDLVNNGVKEITLLGQNVNSYGKTLESPMDFADLMRKVNDIKGIERIRFMTSHPKDISDKLLETMAECEHVCEYLHLPIQAGSNRILKAMNRKYTREQYLEIVDKARKLMPDVSISTDLIIGFPGETRADFEETLSLMKEVQFDSAFTYIYSKRTGTPAALIEPQIDEAEKHQRMTELLAMFNPMVNEKIQSHQDEILEVLVEGASKSSDQILMGRTRQHVTVNFEGDLSLTGKLVKVKATQPKKFSIFGELVEVVR</sequence>
<dbReference type="SMART" id="SM00729">
    <property type="entry name" value="Elp3"/>
    <property type="match status" value="1"/>
</dbReference>
<dbReference type="InterPro" id="IPR005839">
    <property type="entry name" value="Methylthiotransferase"/>
</dbReference>
<dbReference type="PANTHER" id="PTHR43020">
    <property type="entry name" value="CDK5 REGULATORY SUBUNIT-ASSOCIATED PROTEIN 1"/>
    <property type="match status" value="1"/>
</dbReference>
<evidence type="ECO:0000256" key="2">
    <source>
        <dbReference type="ARBA" id="ARBA00022485"/>
    </source>
</evidence>
<dbReference type="Pfam" id="PF00919">
    <property type="entry name" value="UPF0004"/>
    <property type="match status" value="1"/>
</dbReference>
<dbReference type="InterPro" id="IPR058240">
    <property type="entry name" value="rSAM_sf"/>
</dbReference>
<organism evidence="13 14">
    <name type="scientific">Fusibacter ferrireducens</name>
    <dbReference type="NCBI Taxonomy" id="2785058"/>
    <lineage>
        <taxon>Bacteria</taxon>
        <taxon>Bacillati</taxon>
        <taxon>Bacillota</taxon>
        <taxon>Clostridia</taxon>
        <taxon>Eubacteriales</taxon>
        <taxon>Eubacteriales Family XII. Incertae Sedis</taxon>
        <taxon>Fusibacter</taxon>
    </lineage>
</organism>
<feature type="domain" description="MTTase N-terminal" evidence="11">
    <location>
        <begin position="41"/>
        <end position="159"/>
    </location>
</feature>
<feature type="domain" description="TRAM" evidence="10">
    <location>
        <begin position="415"/>
        <end position="478"/>
    </location>
</feature>
<gene>
    <name evidence="9 13" type="primary">miaB</name>
    <name evidence="13" type="ORF">ISU02_10830</name>
</gene>
<comment type="function">
    <text evidence="1 9">Catalyzes the methylthiolation of N6-(dimethylallyl)adenosine (i(6)A), leading to the formation of 2-methylthio-N6-(dimethylallyl)adenosine (ms(2)i(6)A) at position 37 in tRNAs that read codons beginning with uridine.</text>
</comment>
<proteinExistence type="inferred from homology"/>
<protein>
    <recommendedName>
        <fullName evidence="8 9">tRNA-2-methylthio-N(6)-dimethylallyladenosine synthase</fullName>
        <ecNumber evidence="8 9">2.8.4.3</ecNumber>
    </recommendedName>
    <alternativeName>
        <fullName evidence="9">(Dimethylallyl)adenosine tRNA methylthiotransferase MiaB</fullName>
    </alternativeName>
    <alternativeName>
        <fullName evidence="9">tRNA-i(6)A37 methylthiotransferase</fullName>
    </alternativeName>
</protein>
<feature type="binding site" evidence="9">
    <location>
        <position position="196"/>
    </location>
    <ligand>
        <name>[4Fe-4S] cluster</name>
        <dbReference type="ChEBI" id="CHEBI:49883"/>
        <label>2</label>
        <note>4Fe-4S-S-AdoMet</note>
    </ligand>
</feature>
<dbReference type="NCBIfam" id="TIGR00089">
    <property type="entry name" value="MiaB/RimO family radical SAM methylthiotransferase"/>
    <property type="match status" value="1"/>
</dbReference>
<feature type="binding site" evidence="9">
    <location>
        <position position="120"/>
    </location>
    <ligand>
        <name>[4Fe-4S] cluster</name>
        <dbReference type="ChEBI" id="CHEBI:49883"/>
        <label>1</label>
    </ligand>
</feature>
<evidence type="ECO:0000313" key="13">
    <source>
        <dbReference type="EMBL" id="MBF4693620.1"/>
    </source>
</evidence>
<dbReference type="EC" id="2.8.4.3" evidence="8 9"/>
<feature type="binding site" evidence="9">
    <location>
        <position position="203"/>
    </location>
    <ligand>
        <name>[4Fe-4S] cluster</name>
        <dbReference type="ChEBI" id="CHEBI:49883"/>
        <label>2</label>
        <note>4Fe-4S-S-AdoMet</note>
    </ligand>
</feature>
<dbReference type="InterPro" id="IPR007197">
    <property type="entry name" value="rSAM"/>
</dbReference>
<keyword evidence="9" id="KW-0819">tRNA processing</keyword>
<dbReference type="PANTHER" id="PTHR43020:SF2">
    <property type="entry name" value="MITOCHONDRIAL TRNA METHYLTHIOTRANSFERASE CDK5RAP1"/>
    <property type="match status" value="1"/>
</dbReference>
<evidence type="ECO:0000256" key="9">
    <source>
        <dbReference type="HAMAP-Rule" id="MF_01864"/>
    </source>
</evidence>
<evidence type="ECO:0000259" key="12">
    <source>
        <dbReference type="PROSITE" id="PS51918"/>
    </source>
</evidence>
<dbReference type="EMBL" id="JADKNH010000006">
    <property type="protein sequence ID" value="MBF4693620.1"/>
    <property type="molecule type" value="Genomic_DNA"/>
</dbReference>
<dbReference type="InterPro" id="IPR013848">
    <property type="entry name" value="Methylthiotransferase_N"/>
</dbReference>
<evidence type="ECO:0000256" key="3">
    <source>
        <dbReference type="ARBA" id="ARBA00022679"/>
    </source>
</evidence>
<evidence type="ECO:0000256" key="1">
    <source>
        <dbReference type="ARBA" id="ARBA00003234"/>
    </source>
</evidence>
<keyword evidence="9" id="KW-0963">Cytoplasm</keyword>
<dbReference type="Pfam" id="PF04055">
    <property type="entry name" value="Radical_SAM"/>
    <property type="match status" value="1"/>
</dbReference>
<dbReference type="Proteomes" id="UP000614200">
    <property type="component" value="Unassembled WGS sequence"/>
</dbReference>
<keyword evidence="5 9" id="KW-0479">Metal-binding</keyword>
<feature type="domain" description="Radical SAM core" evidence="12">
    <location>
        <begin position="182"/>
        <end position="413"/>
    </location>
</feature>
<comment type="subunit">
    <text evidence="9">Monomer.</text>
</comment>
<comment type="similarity">
    <text evidence="9">Belongs to the methylthiotransferase family. MiaB subfamily.</text>
</comment>
<feature type="binding site" evidence="9">
    <location>
        <position position="50"/>
    </location>
    <ligand>
        <name>[4Fe-4S] cluster</name>
        <dbReference type="ChEBI" id="CHEBI:49883"/>
        <label>1</label>
    </ligand>
</feature>
<evidence type="ECO:0000259" key="11">
    <source>
        <dbReference type="PROSITE" id="PS51449"/>
    </source>
</evidence>
<evidence type="ECO:0000256" key="6">
    <source>
        <dbReference type="ARBA" id="ARBA00023004"/>
    </source>
</evidence>
<accession>A0ABR9ZT56</accession>
<dbReference type="InterPro" id="IPR006463">
    <property type="entry name" value="MiaB_methiolase"/>
</dbReference>
<evidence type="ECO:0000256" key="4">
    <source>
        <dbReference type="ARBA" id="ARBA00022691"/>
    </source>
</evidence>
<keyword evidence="2 9" id="KW-0004">4Fe-4S</keyword>
<keyword evidence="6 9" id="KW-0408">Iron</keyword>
<dbReference type="Gene3D" id="3.80.30.20">
    <property type="entry name" value="tm_1862 like domain"/>
    <property type="match status" value="1"/>
</dbReference>
<dbReference type="GO" id="GO:0035597">
    <property type="term" value="F:tRNA-2-methylthio-N(6)-dimethylallyladenosine(37) synthase activity"/>
    <property type="evidence" value="ECO:0007669"/>
    <property type="project" value="UniProtKB-EC"/>
</dbReference>
<comment type="caution">
    <text evidence="13">The sequence shown here is derived from an EMBL/GenBank/DDBJ whole genome shotgun (WGS) entry which is preliminary data.</text>
</comment>
<dbReference type="SFLD" id="SFLDS00029">
    <property type="entry name" value="Radical_SAM"/>
    <property type="match status" value="1"/>
</dbReference>
<dbReference type="SUPFAM" id="SSF102114">
    <property type="entry name" value="Radical SAM enzymes"/>
    <property type="match status" value="1"/>
</dbReference>
<dbReference type="InterPro" id="IPR038135">
    <property type="entry name" value="Methylthiotransferase_N_sf"/>
</dbReference>
<dbReference type="PROSITE" id="PS01278">
    <property type="entry name" value="MTTASE_RADICAL"/>
    <property type="match status" value="1"/>
</dbReference>
<feature type="binding site" evidence="9">
    <location>
        <position position="86"/>
    </location>
    <ligand>
        <name>[4Fe-4S] cluster</name>
        <dbReference type="ChEBI" id="CHEBI:49883"/>
        <label>1</label>
    </ligand>
</feature>
<comment type="catalytic activity">
    <reaction evidence="9">
        <text>N(6)-dimethylallyladenosine(37) in tRNA + (sulfur carrier)-SH + AH2 + 2 S-adenosyl-L-methionine = 2-methylsulfanyl-N(6)-dimethylallyladenosine(37) in tRNA + (sulfur carrier)-H + 5'-deoxyadenosine + L-methionine + A + S-adenosyl-L-homocysteine + 2 H(+)</text>
        <dbReference type="Rhea" id="RHEA:37067"/>
        <dbReference type="Rhea" id="RHEA-COMP:10375"/>
        <dbReference type="Rhea" id="RHEA-COMP:10376"/>
        <dbReference type="Rhea" id="RHEA-COMP:14737"/>
        <dbReference type="Rhea" id="RHEA-COMP:14739"/>
        <dbReference type="ChEBI" id="CHEBI:13193"/>
        <dbReference type="ChEBI" id="CHEBI:15378"/>
        <dbReference type="ChEBI" id="CHEBI:17319"/>
        <dbReference type="ChEBI" id="CHEBI:17499"/>
        <dbReference type="ChEBI" id="CHEBI:29917"/>
        <dbReference type="ChEBI" id="CHEBI:57844"/>
        <dbReference type="ChEBI" id="CHEBI:57856"/>
        <dbReference type="ChEBI" id="CHEBI:59789"/>
        <dbReference type="ChEBI" id="CHEBI:64428"/>
        <dbReference type="ChEBI" id="CHEBI:74415"/>
        <dbReference type="ChEBI" id="CHEBI:74417"/>
        <dbReference type="EC" id="2.8.4.3"/>
    </reaction>
</comment>
<dbReference type="SFLD" id="SFLDG01082">
    <property type="entry name" value="B12-binding_domain_containing"/>
    <property type="match status" value="1"/>
</dbReference>
<dbReference type="SFLD" id="SFLDF00273">
    <property type="entry name" value="(dimethylallyl)adenosine_tRNA"/>
    <property type="match status" value="1"/>
</dbReference>
<dbReference type="CDD" id="cd01335">
    <property type="entry name" value="Radical_SAM"/>
    <property type="match status" value="1"/>
</dbReference>
<dbReference type="PROSITE" id="PS50926">
    <property type="entry name" value="TRAM"/>
    <property type="match status" value="1"/>
</dbReference>
<comment type="subcellular location">
    <subcellularLocation>
        <location evidence="9">Cytoplasm</location>
    </subcellularLocation>
</comment>
<keyword evidence="14" id="KW-1185">Reference proteome</keyword>
<dbReference type="SFLD" id="SFLDG01061">
    <property type="entry name" value="methylthiotransferase"/>
    <property type="match status" value="1"/>
</dbReference>